<feature type="transmembrane region" description="Helical" evidence="1">
    <location>
        <begin position="59"/>
        <end position="84"/>
    </location>
</feature>
<reference evidence="3 4" key="1">
    <citation type="submission" date="2016-11" db="EMBL/GenBank/DDBJ databases">
        <authorList>
            <person name="Jaros S."/>
            <person name="Januszkiewicz K."/>
            <person name="Wedrychowicz H."/>
        </authorList>
    </citation>
    <scope>NUCLEOTIDE SEQUENCE [LARGE SCALE GENOMIC DNA]</scope>
    <source>
        <strain evidence="3 4">Y1</strain>
    </source>
</reference>
<evidence type="ECO:0000313" key="3">
    <source>
        <dbReference type="EMBL" id="SHM13088.1"/>
    </source>
</evidence>
<feature type="transmembrane region" description="Helical" evidence="1">
    <location>
        <begin position="104"/>
        <end position="124"/>
    </location>
</feature>
<feature type="transmembrane region" description="Helical" evidence="1">
    <location>
        <begin position="144"/>
        <end position="162"/>
    </location>
</feature>
<feature type="transmembrane region" description="Helical" evidence="1">
    <location>
        <begin position="244"/>
        <end position="264"/>
    </location>
</feature>
<sequence>MMNIIIPLLAIVVLTGAKKNIDINTSLDKKQTASINGFFVIMVFIRHFYQYISKSKFDVLSIIDLATGQLIVVSFMFFSGYALVKQWQKNKRYIDKIPQKIISLYLIFGITVVLFLTIGIISGNKYDITTVALSFIGMRSVGNSTWYIVAILFMWLFSYIAFKQNVMHPIYLLSIFIISYIILMSQIKEATFYNTVIAYLFGILVAFYEKMIISVLNKKYWLCLLLDILLIGVCFYLQRYFVVYEIMVLLFCTFLLLFSLKVRLYNNVLSWLSRYTLEIYLIQRIPMMIVQGKIKYSIVYFVICVLLTLGLALLWKKLYTCISSTVSNIIKHRGGISSNESNS</sequence>
<keyword evidence="3" id="KW-0012">Acyltransferase</keyword>
<gene>
    <name evidence="3" type="ORF">SAMN04487860_101158</name>
</gene>
<keyword evidence="1" id="KW-0812">Transmembrane</keyword>
<protein>
    <submittedName>
        <fullName evidence="3">Acyltransferase family protein</fullName>
    </submittedName>
</protein>
<dbReference type="Proteomes" id="UP000184394">
    <property type="component" value="Unassembled WGS sequence"/>
</dbReference>
<evidence type="ECO:0000256" key="1">
    <source>
        <dbReference type="SAM" id="Phobius"/>
    </source>
</evidence>
<feature type="transmembrane region" description="Helical" evidence="1">
    <location>
        <begin position="220"/>
        <end position="238"/>
    </location>
</feature>
<feature type="domain" description="Acyltransferase 3" evidence="2">
    <location>
        <begin position="37"/>
        <end position="314"/>
    </location>
</feature>
<evidence type="ECO:0000313" key="4">
    <source>
        <dbReference type="Proteomes" id="UP000184394"/>
    </source>
</evidence>
<keyword evidence="1" id="KW-0472">Membrane</keyword>
<name>A0A1M7GAG3_RUMFL</name>
<dbReference type="AlphaFoldDB" id="A0A1M7GAG3"/>
<evidence type="ECO:0000259" key="2">
    <source>
        <dbReference type="Pfam" id="PF01757"/>
    </source>
</evidence>
<feature type="transmembrane region" description="Helical" evidence="1">
    <location>
        <begin position="191"/>
        <end position="208"/>
    </location>
</feature>
<organism evidence="3 4">
    <name type="scientific">Ruminococcus flavefaciens</name>
    <dbReference type="NCBI Taxonomy" id="1265"/>
    <lineage>
        <taxon>Bacteria</taxon>
        <taxon>Bacillati</taxon>
        <taxon>Bacillota</taxon>
        <taxon>Clostridia</taxon>
        <taxon>Eubacteriales</taxon>
        <taxon>Oscillospiraceae</taxon>
        <taxon>Ruminococcus</taxon>
    </lineage>
</organism>
<dbReference type="InterPro" id="IPR002656">
    <property type="entry name" value="Acyl_transf_3_dom"/>
</dbReference>
<proteinExistence type="predicted"/>
<keyword evidence="3" id="KW-0808">Transferase</keyword>
<dbReference type="RefSeq" id="WP_072947796.1">
    <property type="nucleotide sequence ID" value="NZ_FRCT01000001.1"/>
</dbReference>
<dbReference type="EMBL" id="FRCT01000001">
    <property type="protein sequence ID" value="SHM13088.1"/>
    <property type="molecule type" value="Genomic_DNA"/>
</dbReference>
<keyword evidence="1" id="KW-1133">Transmembrane helix</keyword>
<feature type="transmembrane region" description="Helical" evidence="1">
    <location>
        <begin position="169"/>
        <end position="185"/>
    </location>
</feature>
<dbReference type="GO" id="GO:0016747">
    <property type="term" value="F:acyltransferase activity, transferring groups other than amino-acyl groups"/>
    <property type="evidence" value="ECO:0007669"/>
    <property type="project" value="InterPro"/>
</dbReference>
<accession>A0A1M7GAG3</accession>
<feature type="transmembrane region" description="Helical" evidence="1">
    <location>
        <begin position="294"/>
        <end position="315"/>
    </location>
</feature>
<dbReference type="Pfam" id="PF01757">
    <property type="entry name" value="Acyl_transf_3"/>
    <property type="match status" value="1"/>
</dbReference>